<name>A0ABU1ZPV4_9BURK</name>
<gene>
    <name evidence="1" type="ORF">J2X15_001839</name>
</gene>
<sequence length="118" mass="13116">MSTNAITAAAVRLTLSRTRLRQALHTHTDTAPTAWLWGQHAAPVWMARLKESPEVQALWEKAKTQFHTHPLGWSLGVVLAAGVLAWSRPWRWIFQPAVVASLLPYLVNNLSARAPPPP</sequence>
<evidence type="ECO:0000313" key="1">
    <source>
        <dbReference type="EMBL" id="MDR7306556.1"/>
    </source>
</evidence>
<dbReference type="Proteomes" id="UP001268089">
    <property type="component" value="Unassembled WGS sequence"/>
</dbReference>
<protein>
    <submittedName>
        <fullName evidence="1">Uncharacterized protein</fullName>
    </submittedName>
</protein>
<comment type="caution">
    <text evidence="1">The sequence shown here is derived from an EMBL/GenBank/DDBJ whole genome shotgun (WGS) entry which is preliminary data.</text>
</comment>
<keyword evidence="2" id="KW-1185">Reference proteome</keyword>
<dbReference type="EMBL" id="JAVDXO010000003">
    <property type="protein sequence ID" value="MDR7306556.1"/>
    <property type="molecule type" value="Genomic_DNA"/>
</dbReference>
<organism evidence="1 2">
    <name type="scientific">Rhodoferax saidenbachensis</name>
    <dbReference type="NCBI Taxonomy" id="1484693"/>
    <lineage>
        <taxon>Bacteria</taxon>
        <taxon>Pseudomonadati</taxon>
        <taxon>Pseudomonadota</taxon>
        <taxon>Betaproteobacteria</taxon>
        <taxon>Burkholderiales</taxon>
        <taxon>Comamonadaceae</taxon>
        <taxon>Rhodoferax</taxon>
    </lineage>
</organism>
<reference evidence="1 2" key="1">
    <citation type="submission" date="2023-07" db="EMBL/GenBank/DDBJ databases">
        <title>Sorghum-associated microbial communities from plants grown in Nebraska, USA.</title>
        <authorList>
            <person name="Schachtman D."/>
        </authorList>
    </citation>
    <scope>NUCLEOTIDE SEQUENCE [LARGE SCALE GENOMIC DNA]</scope>
    <source>
        <strain evidence="1 2">BE308</strain>
    </source>
</reference>
<proteinExistence type="predicted"/>
<evidence type="ECO:0000313" key="2">
    <source>
        <dbReference type="Proteomes" id="UP001268089"/>
    </source>
</evidence>
<dbReference type="RefSeq" id="WP_310341772.1">
    <property type="nucleotide sequence ID" value="NZ_JAVDXO010000003.1"/>
</dbReference>
<accession>A0ABU1ZPV4</accession>